<keyword evidence="2" id="KW-0378">Hydrolase</keyword>
<dbReference type="GO" id="GO:0016787">
    <property type="term" value="F:hydrolase activity"/>
    <property type="evidence" value="ECO:0007669"/>
    <property type="project" value="UniProtKB-KW"/>
</dbReference>
<dbReference type="EMBL" id="VBAL01000260">
    <property type="protein sequence ID" value="TMI96231.1"/>
    <property type="molecule type" value="Genomic_DNA"/>
</dbReference>
<dbReference type="SUPFAM" id="SSF56601">
    <property type="entry name" value="beta-lactamase/transpeptidase-like"/>
    <property type="match status" value="1"/>
</dbReference>
<comment type="caution">
    <text evidence="2">The sequence shown here is derived from an EMBL/GenBank/DDBJ whole genome shotgun (WGS) entry which is preliminary data.</text>
</comment>
<dbReference type="InterPro" id="IPR001466">
    <property type="entry name" value="Beta-lactam-related"/>
</dbReference>
<dbReference type="InterPro" id="IPR050789">
    <property type="entry name" value="Diverse_Enzym_Activities"/>
</dbReference>
<dbReference type="Proteomes" id="UP000319353">
    <property type="component" value="Unassembled WGS sequence"/>
</dbReference>
<dbReference type="PANTHER" id="PTHR43283:SF14">
    <property type="entry name" value="BLL8153 PROTEIN"/>
    <property type="match status" value="1"/>
</dbReference>
<accession>A0A537KKC5</accession>
<feature type="non-terminal residue" evidence="2">
    <location>
        <position position="1"/>
    </location>
</feature>
<evidence type="ECO:0000313" key="3">
    <source>
        <dbReference type="Proteomes" id="UP000319353"/>
    </source>
</evidence>
<sequence>VERYQYDRHDRDRFTSWSMAKTVTAMLMGIAIAEGRIRSVAEPAAAYVPALEGTEYGRTSLRHLLQMSSGVRFLEDYSPNDDVMKLARATFAQRGEGGAAAVMPFNERLVPSGTRFYYASVETEVLGLVLRSATGRPVTTYLEEKIWQPMGAEADATWLVDRSGQEATFCCINAVLRDYARLGLLLAHD</sequence>
<proteinExistence type="predicted"/>
<feature type="non-terminal residue" evidence="2">
    <location>
        <position position="189"/>
    </location>
</feature>
<gene>
    <name evidence="2" type="ORF">E6H01_13940</name>
</gene>
<name>A0A537KKC5_9BACT</name>
<dbReference type="Pfam" id="PF00144">
    <property type="entry name" value="Beta-lactamase"/>
    <property type="match status" value="1"/>
</dbReference>
<evidence type="ECO:0000313" key="2">
    <source>
        <dbReference type="EMBL" id="TMI96231.1"/>
    </source>
</evidence>
<dbReference type="InterPro" id="IPR012338">
    <property type="entry name" value="Beta-lactam/transpept-like"/>
</dbReference>
<evidence type="ECO:0000259" key="1">
    <source>
        <dbReference type="Pfam" id="PF00144"/>
    </source>
</evidence>
<organism evidence="2 3">
    <name type="scientific">Candidatus Segetimicrobium genomatis</name>
    <dbReference type="NCBI Taxonomy" id="2569760"/>
    <lineage>
        <taxon>Bacteria</taxon>
        <taxon>Bacillati</taxon>
        <taxon>Candidatus Sysuimicrobiota</taxon>
        <taxon>Candidatus Sysuimicrobiia</taxon>
        <taxon>Candidatus Sysuimicrobiales</taxon>
        <taxon>Candidatus Segetimicrobiaceae</taxon>
        <taxon>Candidatus Segetimicrobium</taxon>
    </lineage>
</organism>
<protein>
    <submittedName>
        <fullName evidence="2">Serine hydrolase</fullName>
    </submittedName>
</protein>
<dbReference type="AlphaFoldDB" id="A0A537KKC5"/>
<dbReference type="PANTHER" id="PTHR43283">
    <property type="entry name" value="BETA-LACTAMASE-RELATED"/>
    <property type="match status" value="1"/>
</dbReference>
<dbReference type="Gene3D" id="3.40.710.10">
    <property type="entry name" value="DD-peptidase/beta-lactamase superfamily"/>
    <property type="match status" value="1"/>
</dbReference>
<reference evidence="2 3" key="1">
    <citation type="journal article" date="2019" name="Nat. Microbiol.">
        <title>Mediterranean grassland soil C-N compound turnover is dependent on rainfall and depth, and is mediated by genomically divergent microorganisms.</title>
        <authorList>
            <person name="Diamond S."/>
            <person name="Andeer P.F."/>
            <person name="Li Z."/>
            <person name="Crits-Christoph A."/>
            <person name="Burstein D."/>
            <person name="Anantharaman K."/>
            <person name="Lane K.R."/>
            <person name="Thomas B.C."/>
            <person name="Pan C."/>
            <person name="Northen T.R."/>
            <person name="Banfield J.F."/>
        </authorList>
    </citation>
    <scope>NUCLEOTIDE SEQUENCE [LARGE SCALE GENOMIC DNA]</scope>
    <source>
        <strain evidence="2">NP_4</strain>
    </source>
</reference>
<feature type="domain" description="Beta-lactamase-related" evidence="1">
    <location>
        <begin position="11"/>
        <end position="154"/>
    </location>
</feature>